<comment type="similarity">
    <text evidence="2">Belongs to the YbaB/EbfC family.</text>
</comment>
<dbReference type="PIRSF" id="PIRSF004555">
    <property type="entry name" value="UCP004555"/>
    <property type="match status" value="1"/>
</dbReference>
<dbReference type="GO" id="GO:0043590">
    <property type="term" value="C:bacterial nucleoid"/>
    <property type="evidence" value="ECO:0007669"/>
    <property type="project" value="UniProtKB-UniRule"/>
</dbReference>
<protein>
    <recommendedName>
        <fullName evidence="2">Nucleoid-associated protein CVH13_00338</fullName>
    </recommendedName>
</protein>
<reference evidence="4 5" key="1">
    <citation type="journal article" date="2017" name="FEMS Microbiol. Ecol.">
        <title>Reconstructed genomes of novel Dehalococcoides mccartyi strains from 1,2,3,4-tetrachlorodibenzo-p-dioxin-dechlorinating enrichment cultures reveal divergent reductive dehalogenase gene profiles.</title>
        <authorList>
            <person name="Dam H.T."/>
            <person name="Vollmers J."/>
            <person name="Kaster A.K."/>
            <person name="Haggblom M.M."/>
        </authorList>
    </citation>
    <scope>NUCLEOTIDE SEQUENCE [LARGE SCALE GENOMIC DNA]</scope>
    <source>
        <strain evidence="4 5">H1-3-2.001</strain>
    </source>
</reference>
<dbReference type="Gene3D" id="3.30.1310.10">
    <property type="entry name" value="Nucleoid-associated protein YbaB-like domain"/>
    <property type="match status" value="1"/>
</dbReference>
<dbReference type="Pfam" id="PF02575">
    <property type="entry name" value="YbaB_DNA_bd"/>
    <property type="match status" value="1"/>
</dbReference>
<sequence length="101" mass="11121">MNMNMIKQAMELKSKLDKAQKELAKIVVETESAKGAIKIKMNGQQKVLSLSISSEIINPAKPKDLENALTKAFNDAYEETKKEGSKQMQGLIGDVKIPGLM</sequence>
<keyword evidence="3" id="KW-0175">Coiled coil</keyword>
<comment type="subunit">
    <text evidence="2">Homodimer.</text>
</comment>
<dbReference type="InterPro" id="IPR004401">
    <property type="entry name" value="YbaB/EbfC"/>
</dbReference>
<dbReference type="InterPro" id="IPR036894">
    <property type="entry name" value="YbaB-like_sf"/>
</dbReference>
<dbReference type="PANTHER" id="PTHR33449:SF1">
    <property type="entry name" value="NUCLEOID-ASSOCIATED PROTEIN YBAB"/>
    <property type="match status" value="1"/>
</dbReference>
<keyword evidence="1 2" id="KW-0238">DNA-binding</keyword>
<evidence type="ECO:0000256" key="3">
    <source>
        <dbReference type="SAM" id="Coils"/>
    </source>
</evidence>
<name>A0A2J1DZV2_9CHLR</name>
<dbReference type="HAMAP" id="MF_00274">
    <property type="entry name" value="DNA_YbaB_EbfC"/>
    <property type="match status" value="1"/>
</dbReference>
<comment type="caution">
    <text evidence="4">The sequence shown here is derived from an EMBL/GenBank/DDBJ whole genome shotgun (WGS) entry which is preliminary data.</text>
</comment>
<comment type="subcellular location">
    <subcellularLocation>
        <location evidence="2">Cytoplasm</location>
        <location evidence="2">Nucleoid</location>
    </subcellularLocation>
</comment>
<dbReference type="Proteomes" id="UP000233649">
    <property type="component" value="Unassembled WGS sequence"/>
</dbReference>
<gene>
    <name evidence="4" type="ORF">CVH13_00338</name>
</gene>
<keyword evidence="2" id="KW-0963">Cytoplasm</keyword>
<evidence type="ECO:0000256" key="1">
    <source>
        <dbReference type="ARBA" id="ARBA00023125"/>
    </source>
</evidence>
<evidence type="ECO:0000313" key="5">
    <source>
        <dbReference type="Proteomes" id="UP000233649"/>
    </source>
</evidence>
<accession>A0A2J1DZV2</accession>
<proteinExistence type="inferred from homology"/>
<dbReference type="SUPFAM" id="SSF82607">
    <property type="entry name" value="YbaB-like"/>
    <property type="match status" value="1"/>
</dbReference>
<dbReference type="AlphaFoldDB" id="A0A2J1DZV2"/>
<dbReference type="GO" id="GO:0003677">
    <property type="term" value="F:DNA binding"/>
    <property type="evidence" value="ECO:0007669"/>
    <property type="project" value="UniProtKB-UniRule"/>
</dbReference>
<feature type="coiled-coil region" evidence="3">
    <location>
        <begin position="2"/>
        <end position="29"/>
    </location>
</feature>
<evidence type="ECO:0000313" key="4">
    <source>
        <dbReference type="EMBL" id="PKH47666.1"/>
    </source>
</evidence>
<dbReference type="EMBL" id="PHFD01000096">
    <property type="protein sequence ID" value="PKH47666.1"/>
    <property type="molecule type" value="Genomic_DNA"/>
</dbReference>
<dbReference type="GO" id="GO:0005737">
    <property type="term" value="C:cytoplasm"/>
    <property type="evidence" value="ECO:0007669"/>
    <property type="project" value="UniProtKB-UniRule"/>
</dbReference>
<evidence type="ECO:0000256" key="2">
    <source>
        <dbReference type="HAMAP-Rule" id="MF_00274"/>
    </source>
</evidence>
<organism evidence="4 5">
    <name type="scientific">Dehalococcoides mccartyi</name>
    <dbReference type="NCBI Taxonomy" id="61435"/>
    <lineage>
        <taxon>Bacteria</taxon>
        <taxon>Bacillati</taxon>
        <taxon>Chloroflexota</taxon>
        <taxon>Dehalococcoidia</taxon>
        <taxon>Dehalococcoidales</taxon>
        <taxon>Dehalococcoidaceae</taxon>
        <taxon>Dehalococcoides</taxon>
    </lineage>
</organism>
<dbReference type="NCBIfam" id="TIGR00103">
    <property type="entry name" value="DNA_YbaB_EbfC"/>
    <property type="match status" value="1"/>
</dbReference>
<comment type="function">
    <text evidence="2">Binds to DNA and alters its conformation. May be involved in regulation of gene expression, nucleoid organization and DNA protection.</text>
</comment>
<dbReference type="PANTHER" id="PTHR33449">
    <property type="entry name" value="NUCLEOID-ASSOCIATED PROTEIN YBAB"/>
    <property type="match status" value="1"/>
</dbReference>